<dbReference type="InterPro" id="IPR013783">
    <property type="entry name" value="Ig-like_fold"/>
</dbReference>
<evidence type="ECO:0000256" key="1">
    <source>
        <dbReference type="ARBA" id="ARBA00008834"/>
    </source>
</evidence>
<evidence type="ECO:0000256" key="5">
    <source>
        <dbReference type="SAM" id="SignalP"/>
    </source>
</evidence>
<evidence type="ECO:0000256" key="2">
    <source>
        <dbReference type="ARBA" id="ARBA00022801"/>
    </source>
</evidence>
<organism evidence="6 7">
    <name type="scientific">Microbacterium yannicii</name>
    <dbReference type="NCBI Taxonomy" id="671622"/>
    <lineage>
        <taxon>Bacteria</taxon>
        <taxon>Bacillati</taxon>
        <taxon>Actinomycetota</taxon>
        <taxon>Actinomycetes</taxon>
        <taxon>Micrococcales</taxon>
        <taxon>Microbacteriaceae</taxon>
        <taxon>Microbacterium</taxon>
    </lineage>
</organism>
<keyword evidence="5" id="KW-0732">Signal</keyword>
<dbReference type="Gene3D" id="2.160.20.10">
    <property type="entry name" value="Single-stranded right-handed beta-helix, Pectin lyase-like"/>
    <property type="match status" value="1"/>
</dbReference>
<reference evidence="7" key="1">
    <citation type="journal article" date="2019" name="Int. J. Syst. Evol. Microbiol.">
        <title>The Global Catalogue of Microorganisms (GCM) 10K type strain sequencing project: providing services to taxonomists for standard genome sequencing and annotation.</title>
        <authorList>
            <consortium name="The Broad Institute Genomics Platform"/>
            <consortium name="The Broad Institute Genome Sequencing Center for Infectious Disease"/>
            <person name="Wu L."/>
            <person name="Ma J."/>
        </authorList>
    </citation>
    <scope>NUCLEOTIDE SEQUENCE [LARGE SCALE GENOMIC DNA]</scope>
    <source>
        <strain evidence="7">JCM 18959</strain>
    </source>
</reference>
<dbReference type="PANTHER" id="PTHR31339:SF9">
    <property type="entry name" value="PLASMIN AND FIBRONECTIN-BINDING PROTEIN A"/>
    <property type="match status" value="1"/>
</dbReference>
<dbReference type="InterPro" id="IPR012334">
    <property type="entry name" value="Pectin_lyas_fold"/>
</dbReference>
<feature type="signal peptide" evidence="5">
    <location>
        <begin position="1"/>
        <end position="26"/>
    </location>
</feature>
<gene>
    <name evidence="6" type="ORF">GCM10025760_04480</name>
</gene>
<feature type="chain" id="PRO_5045511219" evidence="5">
    <location>
        <begin position="27"/>
        <end position="821"/>
    </location>
</feature>
<dbReference type="Proteomes" id="UP001501407">
    <property type="component" value="Unassembled WGS sequence"/>
</dbReference>
<proteinExistence type="inferred from homology"/>
<dbReference type="SUPFAM" id="SSF51126">
    <property type="entry name" value="Pectin lyase-like"/>
    <property type="match status" value="1"/>
</dbReference>
<keyword evidence="3 4" id="KW-0326">Glycosidase</keyword>
<dbReference type="Pfam" id="PF00295">
    <property type="entry name" value="Glyco_hydro_28"/>
    <property type="match status" value="1"/>
</dbReference>
<protein>
    <submittedName>
        <fullName evidence="6">Glycoside hydrolase family 28 protein</fullName>
    </submittedName>
</protein>
<sequence>MKFRTIRTGALALCAVAALMLGAVGAAGTASGATLAQKDEPQATSPVNVDRAPDGAAVLDQSITQDATADGLNATLVWGKPAGYEQFVDYAVYRATKKRQDAAYGAFSRVGLASSNATPAQDAFDVFRADPSNAAAQPTTTHNLVISGLERRHDYRFRVVGVRADGTEIALPDAYTTGTVAMPDQRPEKFQVANDGYAGILPVASAADGGALVSTAALQRAIDDASAFAVANPGRSAEVVIPRNARVLSAAVFLKTGVTLRVDGTLTASLDLTGYVPEGTKFTMTNAEKFLNLINVEGQSGARLQKVRIIGTGTIDGQGWKYRTDGAPNVAYGDQLGLAESLPSTFRTIAENGLLAGEMYRQCVAAGGPTGDSNCYKKRSNLIEGEHIDNMYIGGGLRLQNPANSVTGFKYLSNYIVNGITVQSFNGNNGDSINVARFKGFTALNNVINSGDDNIVLNAGNISEYQKDPIGAVAGSVWIFDNYLARGHGAIAFGSGTTSWIDNVLVEDNIAVGTSDGIRAKSKPGSGGGVRFVTVRDMAMKDLTNLVDGQVDPLTIGYQMDGAPFIFTTHYPGEYTKTRWPSFHDWDISRVTVDGSRTGGIVVDGIHDDAKLAAAGIPFIASNRLHFRDVHFTNTGIPLIDELTDSSFDDVTFDGVSGAAVWADSSGLKNVTSDGAALPEGNRDFGVTEGADTVLTPGQQELRLVTDASFRRFYVNTLPEDVLTRVGEITIDGVAIDPSLYPAFGPKSSDLALVAGTDAAISIAPVHHTNIGTAITLRAPFLQSLTPGRHEIELRFANGVARTTMEVPQLAAATTQTVPQG</sequence>
<dbReference type="InterPro" id="IPR051801">
    <property type="entry name" value="GH28_Enzymes"/>
</dbReference>
<evidence type="ECO:0000256" key="3">
    <source>
        <dbReference type="ARBA" id="ARBA00023295"/>
    </source>
</evidence>
<evidence type="ECO:0000313" key="6">
    <source>
        <dbReference type="EMBL" id="GAA5085534.1"/>
    </source>
</evidence>
<dbReference type="InterPro" id="IPR000743">
    <property type="entry name" value="Glyco_hydro_28"/>
</dbReference>
<evidence type="ECO:0000313" key="7">
    <source>
        <dbReference type="Proteomes" id="UP001501407"/>
    </source>
</evidence>
<name>A0ABP9LU66_9MICO</name>
<keyword evidence="7" id="KW-1185">Reference proteome</keyword>
<comment type="caution">
    <text evidence="6">The sequence shown here is derived from an EMBL/GenBank/DDBJ whole genome shotgun (WGS) entry which is preliminary data.</text>
</comment>
<dbReference type="PANTHER" id="PTHR31339">
    <property type="entry name" value="PECTIN LYASE-RELATED"/>
    <property type="match status" value="1"/>
</dbReference>
<dbReference type="RefSeq" id="WP_194412335.1">
    <property type="nucleotide sequence ID" value="NZ_BAABKZ010000001.1"/>
</dbReference>
<dbReference type="EMBL" id="BAABKZ010000001">
    <property type="protein sequence ID" value="GAA5085534.1"/>
    <property type="molecule type" value="Genomic_DNA"/>
</dbReference>
<accession>A0ABP9LU66</accession>
<comment type="similarity">
    <text evidence="1 4">Belongs to the glycosyl hydrolase 28 family.</text>
</comment>
<evidence type="ECO:0000256" key="4">
    <source>
        <dbReference type="RuleBase" id="RU361169"/>
    </source>
</evidence>
<dbReference type="GO" id="GO:0016787">
    <property type="term" value="F:hydrolase activity"/>
    <property type="evidence" value="ECO:0007669"/>
    <property type="project" value="UniProtKB-KW"/>
</dbReference>
<dbReference type="Gene3D" id="2.60.40.10">
    <property type="entry name" value="Immunoglobulins"/>
    <property type="match status" value="1"/>
</dbReference>
<keyword evidence="2 4" id="KW-0378">Hydrolase</keyword>
<dbReference type="InterPro" id="IPR011050">
    <property type="entry name" value="Pectin_lyase_fold/virulence"/>
</dbReference>